<dbReference type="EMBL" id="MFIX01000163">
    <property type="protein sequence ID" value="OGG03021.1"/>
    <property type="molecule type" value="Genomic_DNA"/>
</dbReference>
<evidence type="ECO:0000313" key="4">
    <source>
        <dbReference type="EMBL" id="OGG03021.1"/>
    </source>
</evidence>
<dbReference type="Pfam" id="PF01924">
    <property type="entry name" value="HypD"/>
    <property type="match status" value="1"/>
</dbReference>
<organism evidence="4 5">
    <name type="scientific">Candidatus Glassbacteria bacterium RIFCSPLOWO2_12_FULL_58_11</name>
    <dbReference type="NCBI Taxonomy" id="1817867"/>
    <lineage>
        <taxon>Bacteria</taxon>
        <taxon>Candidatus Glassiibacteriota</taxon>
    </lineage>
</organism>
<dbReference type="PANTHER" id="PTHR30149:SF0">
    <property type="entry name" value="HYDROGENASE MATURATION FACTOR HYPD"/>
    <property type="match status" value="1"/>
</dbReference>
<dbReference type="GO" id="GO:0005506">
    <property type="term" value="F:iron ion binding"/>
    <property type="evidence" value="ECO:0007669"/>
    <property type="project" value="TreeGrafter"/>
</dbReference>
<proteinExistence type="inferred from homology"/>
<comment type="caution">
    <text evidence="4">The sequence shown here is derived from an EMBL/GenBank/DDBJ whole genome shotgun (WGS) entry which is preliminary data.</text>
</comment>
<dbReference type="Gene3D" id="3.40.50.11740">
    <property type="entry name" value="HypD, alpha/beta domain 2"/>
    <property type="match status" value="2"/>
</dbReference>
<protein>
    <submittedName>
        <fullName evidence="4">Hydrogenase formation protein HypD</fullName>
    </submittedName>
</protein>
<dbReference type="GO" id="GO:0051539">
    <property type="term" value="F:4 iron, 4 sulfur cluster binding"/>
    <property type="evidence" value="ECO:0007669"/>
    <property type="project" value="TreeGrafter"/>
</dbReference>
<dbReference type="InterPro" id="IPR042243">
    <property type="entry name" value="HypD_1"/>
</dbReference>
<accession>A0A1F5YS20</accession>
<dbReference type="InterPro" id="IPR002780">
    <property type="entry name" value="Hyd_form_HypD"/>
</dbReference>
<name>A0A1F5YS20_9BACT</name>
<dbReference type="Proteomes" id="UP000179129">
    <property type="component" value="Unassembled WGS sequence"/>
</dbReference>
<dbReference type="GO" id="GO:0051604">
    <property type="term" value="P:protein maturation"/>
    <property type="evidence" value="ECO:0007669"/>
    <property type="project" value="TreeGrafter"/>
</dbReference>
<dbReference type="PIRSF" id="PIRSF005622">
    <property type="entry name" value="Hydrgn_mat_hypD"/>
    <property type="match status" value="1"/>
</dbReference>
<dbReference type="Gene3D" id="6.10.20.100">
    <property type="match status" value="1"/>
</dbReference>
<dbReference type="GO" id="GO:0070025">
    <property type="term" value="F:carbon monoxide binding"/>
    <property type="evidence" value="ECO:0007669"/>
    <property type="project" value="TreeGrafter"/>
</dbReference>
<keyword evidence="3" id="KW-0408">Iron</keyword>
<gene>
    <name evidence="4" type="ORF">A3F83_05540</name>
</gene>
<dbReference type="NCBIfam" id="TIGR00075">
    <property type="entry name" value="hypD"/>
    <property type="match status" value="1"/>
</dbReference>
<dbReference type="InterPro" id="IPR042244">
    <property type="entry name" value="HypD_2_sf"/>
</dbReference>
<sequence length="360" mass="38637">MKHLDEYRDAGLAQGLARRIREASRKTVNFMEFCGGHTVTIARYGIESLLPPTVRLLSGPGCPVCVTPMEQIDWMIAVAGLPEVTVATYGDMLRVPGSGASLAGERGRGADVRIVYSSYDAIELARENPGRQVVFFGIGFETTAPATAAAVLKARELGLENFSVVSAHKTTPGIIKALLDTDELKLDGLICPGHVSVITGTAPYTYAAGHGVPCVISGFEPLDVLQSVLMLVEQAEQGRAQVEIQYRRGVRPNGNEKARRMLDEVFEPADSNWRGIGVVPGTGMKLKPAFSRWDAFALFKPELPETVEPAGCICGRVLRGAASPADCALFGSRCTPADPVGACMVSSEGACQAHYRFRRK</sequence>
<evidence type="ECO:0000256" key="3">
    <source>
        <dbReference type="ARBA" id="ARBA00023004"/>
    </source>
</evidence>
<dbReference type="AlphaFoldDB" id="A0A1F5YS20"/>
<dbReference type="STRING" id="1817867.A3F83_05540"/>
<keyword evidence="2" id="KW-0479">Metal-binding</keyword>
<evidence type="ECO:0000313" key="5">
    <source>
        <dbReference type="Proteomes" id="UP000179129"/>
    </source>
</evidence>
<comment type="similarity">
    <text evidence="1">Belongs to the HypD family.</text>
</comment>
<dbReference type="PANTHER" id="PTHR30149">
    <property type="entry name" value="HYDROGENASE PROTEIN ASSEMBLY PROTEIN HYPD"/>
    <property type="match status" value="1"/>
</dbReference>
<evidence type="ECO:0000256" key="2">
    <source>
        <dbReference type="ARBA" id="ARBA00022723"/>
    </source>
</evidence>
<evidence type="ECO:0000256" key="1">
    <source>
        <dbReference type="ARBA" id="ARBA00007888"/>
    </source>
</evidence>
<reference evidence="4 5" key="1">
    <citation type="journal article" date="2016" name="Nat. Commun.">
        <title>Thousands of microbial genomes shed light on interconnected biogeochemical processes in an aquifer system.</title>
        <authorList>
            <person name="Anantharaman K."/>
            <person name="Brown C.T."/>
            <person name="Hug L.A."/>
            <person name="Sharon I."/>
            <person name="Castelle C.J."/>
            <person name="Probst A.J."/>
            <person name="Thomas B.C."/>
            <person name="Singh A."/>
            <person name="Wilkins M.J."/>
            <person name="Karaoz U."/>
            <person name="Brodie E.L."/>
            <person name="Williams K.H."/>
            <person name="Hubbard S.S."/>
            <person name="Banfield J.F."/>
        </authorList>
    </citation>
    <scope>NUCLEOTIDE SEQUENCE [LARGE SCALE GENOMIC DNA]</scope>
</reference>